<evidence type="ECO:0000256" key="8">
    <source>
        <dbReference type="RuleBase" id="RU361123"/>
    </source>
</evidence>
<evidence type="ECO:0000313" key="10">
    <source>
        <dbReference type="EMBL" id="PNR56976.1"/>
    </source>
</evidence>
<reference evidence="11" key="3">
    <citation type="submission" date="2020-12" db="UniProtKB">
        <authorList>
            <consortium name="EnsemblPlants"/>
        </authorList>
    </citation>
    <scope>IDENTIFICATION</scope>
</reference>
<keyword evidence="7 8" id="KW-0456">Lyase</keyword>
<evidence type="ECO:0000256" key="4">
    <source>
        <dbReference type="ARBA" id="ARBA00022723"/>
    </source>
</evidence>
<dbReference type="GO" id="GO:0046872">
    <property type="term" value="F:metal ion binding"/>
    <property type="evidence" value="ECO:0007669"/>
    <property type="project" value="UniProtKB-KW"/>
</dbReference>
<name>A0A2K1KT98_PHYPA</name>
<dbReference type="InterPro" id="IPR011050">
    <property type="entry name" value="Pectin_lyase_fold/virulence"/>
</dbReference>
<dbReference type="GO" id="GO:0045490">
    <property type="term" value="P:pectin catabolic process"/>
    <property type="evidence" value="ECO:0007669"/>
    <property type="project" value="UniProtKB-UniPathway"/>
</dbReference>
<dbReference type="PANTHER" id="PTHR31683:SF187">
    <property type="entry name" value="PECTATE LYASE 18-RELATED"/>
    <property type="match status" value="1"/>
</dbReference>
<evidence type="ECO:0000256" key="3">
    <source>
        <dbReference type="ARBA" id="ARBA00012272"/>
    </source>
</evidence>
<keyword evidence="6 8" id="KW-0106">Calcium</keyword>
<evidence type="ECO:0000313" key="11">
    <source>
        <dbReference type="EnsemblPlants" id="Pp3c3_3490V3.1"/>
    </source>
</evidence>
<comment type="pathway">
    <text evidence="2 8">Glycan metabolism; pectin degradation; 2-dehydro-3-deoxy-D-gluconate from pectin: step 2/5.</text>
</comment>
<feature type="domain" description="Pectate lyase" evidence="9">
    <location>
        <begin position="272"/>
        <end position="470"/>
    </location>
</feature>
<dbReference type="PaxDb" id="3218-PP1S1_550V6.1"/>
<dbReference type="InterPro" id="IPR012334">
    <property type="entry name" value="Pectin_lyas_fold"/>
</dbReference>
<dbReference type="SMART" id="SM00656">
    <property type="entry name" value="Amb_all"/>
    <property type="match status" value="1"/>
</dbReference>
<dbReference type="OMA" id="FIDFPES"/>
<dbReference type="UniPathway" id="UPA00545">
    <property type="reaction ID" value="UER00824"/>
</dbReference>
<dbReference type="EMBL" id="ABEU02000003">
    <property type="protein sequence ID" value="PNR56976.1"/>
    <property type="molecule type" value="Genomic_DNA"/>
</dbReference>
<feature type="chain" id="PRO_5044515098" description="Pectate lyase" evidence="8">
    <location>
        <begin position="26"/>
        <end position="543"/>
    </location>
</feature>
<dbReference type="PRINTS" id="PR00807">
    <property type="entry name" value="AMBALLERGEN"/>
</dbReference>
<feature type="signal peptide" evidence="8">
    <location>
        <begin position="1"/>
        <end position="25"/>
    </location>
</feature>
<reference evidence="10 12" key="2">
    <citation type="journal article" date="2018" name="Plant J.">
        <title>The Physcomitrella patens chromosome-scale assembly reveals moss genome structure and evolution.</title>
        <authorList>
            <person name="Lang D."/>
            <person name="Ullrich K.K."/>
            <person name="Murat F."/>
            <person name="Fuchs J."/>
            <person name="Jenkins J."/>
            <person name="Haas F.B."/>
            <person name="Piednoel M."/>
            <person name="Gundlach H."/>
            <person name="Van Bel M."/>
            <person name="Meyberg R."/>
            <person name="Vives C."/>
            <person name="Morata J."/>
            <person name="Symeonidi A."/>
            <person name="Hiss M."/>
            <person name="Muchero W."/>
            <person name="Kamisugi Y."/>
            <person name="Saleh O."/>
            <person name="Blanc G."/>
            <person name="Decker E.L."/>
            <person name="van Gessel N."/>
            <person name="Grimwood J."/>
            <person name="Hayes R.D."/>
            <person name="Graham S.W."/>
            <person name="Gunter L.E."/>
            <person name="McDaniel S.F."/>
            <person name="Hoernstein S.N.W."/>
            <person name="Larsson A."/>
            <person name="Li F.W."/>
            <person name="Perroud P.F."/>
            <person name="Phillips J."/>
            <person name="Ranjan P."/>
            <person name="Rokshar D.S."/>
            <person name="Rothfels C.J."/>
            <person name="Schneider L."/>
            <person name="Shu S."/>
            <person name="Stevenson D.W."/>
            <person name="Thummler F."/>
            <person name="Tillich M."/>
            <person name="Villarreal Aguilar J.C."/>
            <person name="Widiez T."/>
            <person name="Wong G.K."/>
            <person name="Wymore A."/>
            <person name="Zhang Y."/>
            <person name="Zimmer A.D."/>
            <person name="Quatrano R.S."/>
            <person name="Mayer K.F.X."/>
            <person name="Goodstein D."/>
            <person name="Casacuberta J.M."/>
            <person name="Vandepoele K."/>
            <person name="Reski R."/>
            <person name="Cuming A.C."/>
            <person name="Tuskan G.A."/>
            <person name="Maumus F."/>
            <person name="Salse J."/>
            <person name="Schmutz J."/>
            <person name="Rensing S.A."/>
        </authorList>
    </citation>
    <scope>NUCLEOTIDE SEQUENCE [LARGE SCALE GENOMIC DNA]</scope>
    <source>
        <strain evidence="11 12">cv. Gransden 2004</strain>
    </source>
</reference>
<dbReference type="Gene3D" id="2.160.20.10">
    <property type="entry name" value="Single-stranded right-handed beta-helix, Pectin lyase-like"/>
    <property type="match status" value="1"/>
</dbReference>
<organism evidence="10">
    <name type="scientific">Physcomitrium patens</name>
    <name type="common">Spreading-leaved earth moss</name>
    <name type="synonym">Physcomitrella patens</name>
    <dbReference type="NCBI Taxonomy" id="3218"/>
    <lineage>
        <taxon>Eukaryota</taxon>
        <taxon>Viridiplantae</taxon>
        <taxon>Streptophyta</taxon>
        <taxon>Embryophyta</taxon>
        <taxon>Bryophyta</taxon>
        <taxon>Bryophytina</taxon>
        <taxon>Bryopsida</taxon>
        <taxon>Funariidae</taxon>
        <taxon>Funariales</taxon>
        <taxon>Funariaceae</taxon>
        <taxon>Physcomitrium</taxon>
    </lineage>
</organism>
<protein>
    <recommendedName>
        <fullName evidence="3 8">Pectate lyase</fullName>
        <ecNumber evidence="3 8">4.2.2.2</ecNumber>
    </recommendedName>
</protein>
<dbReference type="Gramene" id="Pp3c3_3490V3.1">
    <property type="protein sequence ID" value="Pp3c3_3490V3.1"/>
    <property type="gene ID" value="Pp3c3_3490"/>
</dbReference>
<dbReference type="RefSeq" id="XP_024370179.1">
    <property type="nucleotide sequence ID" value="XM_024514411.2"/>
</dbReference>
<proteinExistence type="inferred from homology"/>
<evidence type="ECO:0000256" key="5">
    <source>
        <dbReference type="ARBA" id="ARBA00022729"/>
    </source>
</evidence>
<evidence type="ECO:0000256" key="7">
    <source>
        <dbReference type="ARBA" id="ARBA00023239"/>
    </source>
</evidence>
<evidence type="ECO:0000259" key="9">
    <source>
        <dbReference type="SMART" id="SM00656"/>
    </source>
</evidence>
<dbReference type="InterPro" id="IPR018082">
    <property type="entry name" value="AmbAllergen"/>
</dbReference>
<comment type="similarity">
    <text evidence="8">Belongs to the polysaccharide lyase 1 family.</text>
</comment>
<dbReference type="PANTHER" id="PTHR31683">
    <property type="entry name" value="PECTATE LYASE 18-RELATED"/>
    <property type="match status" value="1"/>
</dbReference>
<dbReference type="Proteomes" id="UP000006727">
    <property type="component" value="Chromosome 3"/>
</dbReference>
<dbReference type="GO" id="GO:0030570">
    <property type="term" value="F:pectate lyase activity"/>
    <property type="evidence" value="ECO:0000318"/>
    <property type="project" value="GO_Central"/>
</dbReference>
<dbReference type="RefSeq" id="XP_073388698.1">
    <property type="nucleotide sequence ID" value="XM_073532597.1"/>
</dbReference>
<dbReference type="EC" id="4.2.2.2" evidence="3 8"/>
<reference evidence="10 12" key="1">
    <citation type="journal article" date="2008" name="Science">
        <title>The Physcomitrella genome reveals evolutionary insights into the conquest of land by plants.</title>
        <authorList>
            <person name="Rensing S."/>
            <person name="Lang D."/>
            <person name="Zimmer A."/>
            <person name="Terry A."/>
            <person name="Salamov A."/>
            <person name="Shapiro H."/>
            <person name="Nishiyama T."/>
            <person name="Perroud P.-F."/>
            <person name="Lindquist E."/>
            <person name="Kamisugi Y."/>
            <person name="Tanahashi T."/>
            <person name="Sakakibara K."/>
            <person name="Fujita T."/>
            <person name="Oishi K."/>
            <person name="Shin-I T."/>
            <person name="Kuroki Y."/>
            <person name="Toyoda A."/>
            <person name="Suzuki Y."/>
            <person name="Hashimoto A."/>
            <person name="Yamaguchi K."/>
            <person name="Sugano A."/>
            <person name="Kohara Y."/>
            <person name="Fujiyama A."/>
            <person name="Anterola A."/>
            <person name="Aoki S."/>
            <person name="Ashton N."/>
            <person name="Barbazuk W.B."/>
            <person name="Barker E."/>
            <person name="Bennetzen J."/>
            <person name="Bezanilla M."/>
            <person name="Blankenship R."/>
            <person name="Cho S.H."/>
            <person name="Dutcher S."/>
            <person name="Estelle M."/>
            <person name="Fawcett J.A."/>
            <person name="Gundlach H."/>
            <person name="Hanada K."/>
            <person name="Heyl A."/>
            <person name="Hicks K.A."/>
            <person name="Hugh J."/>
            <person name="Lohr M."/>
            <person name="Mayer K."/>
            <person name="Melkozernov A."/>
            <person name="Murata T."/>
            <person name="Nelson D."/>
            <person name="Pils B."/>
            <person name="Prigge M."/>
            <person name="Reiss B."/>
            <person name="Renner T."/>
            <person name="Rombauts S."/>
            <person name="Rushton P."/>
            <person name="Sanderfoot A."/>
            <person name="Schween G."/>
            <person name="Shiu S.-H."/>
            <person name="Stueber K."/>
            <person name="Theodoulou F.L."/>
            <person name="Tu H."/>
            <person name="Van de Peer Y."/>
            <person name="Verrier P.J."/>
            <person name="Waters E."/>
            <person name="Wood A."/>
            <person name="Yang L."/>
            <person name="Cove D."/>
            <person name="Cuming A."/>
            <person name="Hasebe M."/>
            <person name="Lucas S."/>
            <person name="Mishler D.B."/>
            <person name="Reski R."/>
            <person name="Grigoriev I."/>
            <person name="Quatrano R.S."/>
            <person name="Boore J.L."/>
        </authorList>
    </citation>
    <scope>NUCLEOTIDE SEQUENCE [LARGE SCALE GENOMIC DNA]</scope>
    <source>
        <strain evidence="11 12">cv. Gransden 2004</strain>
    </source>
</reference>
<keyword evidence="12" id="KW-1185">Reference proteome</keyword>
<gene>
    <name evidence="11" type="primary">LOC112279740</name>
    <name evidence="10" type="ORF">PHYPA_003969</name>
</gene>
<accession>A0A2K1KT98</accession>
<dbReference type="SUPFAM" id="SSF51126">
    <property type="entry name" value="Pectin lyase-like"/>
    <property type="match status" value="1"/>
</dbReference>
<evidence type="ECO:0000256" key="2">
    <source>
        <dbReference type="ARBA" id="ARBA00005220"/>
    </source>
</evidence>
<dbReference type="EnsemblPlants" id="Pp3c3_3490V3.1">
    <property type="protein sequence ID" value="Pp3c3_3490V3.1"/>
    <property type="gene ID" value="Pp3c3_3490"/>
</dbReference>
<dbReference type="InterPro" id="IPR002022">
    <property type="entry name" value="Pec_lyase"/>
</dbReference>
<keyword evidence="5 8" id="KW-0732">Signal</keyword>
<evidence type="ECO:0000256" key="1">
    <source>
        <dbReference type="ARBA" id="ARBA00000695"/>
    </source>
</evidence>
<dbReference type="STRING" id="3218.A0A2K1KT98"/>
<dbReference type="AlphaFoldDB" id="A0A2K1KT98"/>
<comment type="cofactor">
    <cofactor evidence="8">
        <name>Ca(2+)</name>
        <dbReference type="ChEBI" id="CHEBI:29108"/>
    </cofactor>
    <text evidence="8">Binds 1 Ca(2+) ion. Required for its activity.</text>
</comment>
<evidence type="ECO:0000313" key="12">
    <source>
        <dbReference type="Proteomes" id="UP000006727"/>
    </source>
</evidence>
<comment type="catalytic activity">
    <reaction evidence="1 8">
        <text>Eliminative cleavage of (1-&gt;4)-alpha-D-galacturonan to give oligosaccharides with 4-deoxy-alpha-D-galact-4-enuronosyl groups at their non-reducing ends.</text>
        <dbReference type="EC" id="4.2.2.2"/>
    </reaction>
</comment>
<dbReference type="InterPro" id="IPR045032">
    <property type="entry name" value="PEL"/>
</dbReference>
<dbReference type="Gramene" id="Pp3c3_3490V3.2">
    <property type="protein sequence ID" value="Pp3c3_3490V3.2"/>
    <property type="gene ID" value="Pp3c3_3490"/>
</dbReference>
<keyword evidence="4 8" id="KW-0479">Metal-binding</keyword>
<dbReference type="GeneID" id="112279740"/>
<dbReference type="Pfam" id="PF00544">
    <property type="entry name" value="Pectate_lyase_4"/>
    <property type="match status" value="1"/>
</dbReference>
<dbReference type="EnsemblPlants" id="Pp3c3_3490V3.2">
    <property type="protein sequence ID" value="Pp3c3_3490V3.2"/>
    <property type="gene ID" value="Pp3c3_3490"/>
</dbReference>
<sequence>MVSGRVASLLTVLIVLASQWKSPHARSMPVDFDNQEYVPTDQEYPEFPQNTGSNAQSDTPVFAAQTGDAFEYNSNNGNYDANNWDAETFASEDLVASPSQAAQSNADAATEGELSYDVFIDFPESVREPPSTSFADDNVYHSKAAYMNDEVFYDTSAADIIYKASDDGLSLATADLNATDADDMLASLAKAMGGCGTGNPIDDCWRCDPNWRSHRQALSNCATGFGRNAIGGKNGPIYTVTNNGDDAKNPQPGTLRYGVTRNGPLWIIFAKSMTIQLKGELFISAYKTVDGRGAEVHIVGGSQISILRTNNVILHGLHIHDIRPSGPTTIRVSPSKVIRRNKSEGDGLHIWGSRDVWIDHCYLAKATDGLIDVTRGSTMVTISNCFLEQHDKTMLLGADPDHTEDRNMRVTVAFNKFGPGLVQRLPRCRFGVFHVLNNDYSAGWGKYAIGGSEDPTILSQGNRFNPAGKKEVTQRINDGGSSYGGWQRWNWASSGDIFLGGSYFTGSGARATSASVYAKAYSTSSRPAHMVPAITRSAGPLKL</sequence>
<evidence type="ECO:0000256" key="6">
    <source>
        <dbReference type="ARBA" id="ARBA00022837"/>
    </source>
</evidence>
<dbReference type="OrthoDB" id="1637350at2759"/>